<evidence type="ECO:0000313" key="2">
    <source>
        <dbReference type="Proteomes" id="UP000024635"/>
    </source>
</evidence>
<sequence length="113" mass="13320">MNKSFDTSSDVEMWQAWAKPQKKCISIKWSRHWMIGKYARHALLVTRRLVGDPGGVSVSHQEEDLEQQTTVERDIHLFLTFSDISFVVNLFTCWHYHDKQQRVSISVFYESSQ</sequence>
<dbReference type="Proteomes" id="UP000024635">
    <property type="component" value="Unassembled WGS sequence"/>
</dbReference>
<reference evidence="2" key="1">
    <citation type="journal article" date="2015" name="Nat. Genet.">
        <title>The genome and transcriptome of the zoonotic hookworm Ancylostoma ceylanicum identify infection-specific gene families.</title>
        <authorList>
            <person name="Schwarz E.M."/>
            <person name="Hu Y."/>
            <person name="Antoshechkin I."/>
            <person name="Miller M.M."/>
            <person name="Sternberg P.W."/>
            <person name="Aroian R.V."/>
        </authorList>
    </citation>
    <scope>NUCLEOTIDE SEQUENCE</scope>
    <source>
        <strain evidence="2">HY135</strain>
    </source>
</reference>
<name>A0A016SN52_9BILA</name>
<organism evidence="1 2">
    <name type="scientific">Ancylostoma ceylanicum</name>
    <dbReference type="NCBI Taxonomy" id="53326"/>
    <lineage>
        <taxon>Eukaryota</taxon>
        <taxon>Metazoa</taxon>
        <taxon>Ecdysozoa</taxon>
        <taxon>Nematoda</taxon>
        <taxon>Chromadorea</taxon>
        <taxon>Rhabditida</taxon>
        <taxon>Rhabditina</taxon>
        <taxon>Rhabditomorpha</taxon>
        <taxon>Strongyloidea</taxon>
        <taxon>Ancylostomatidae</taxon>
        <taxon>Ancylostomatinae</taxon>
        <taxon>Ancylostoma</taxon>
    </lineage>
</organism>
<dbReference type="AlphaFoldDB" id="A0A016SN52"/>
<evidence type="ECO:0000313" key="1">
    <source>
        <dbReference type="EMBL" id="EYB91759.1"/>
    </source>
</evidence>
<keyword evidence="2" id="KW-1185">Reference proteome</keyword>
<gene>
    <name evidence="1" type="primary">Acey_s0202.g1773</name>
    <name evidence="1" type="ORF">Y032_0202g1773</name>
</gene>
<dbReference type="EMBL" id="JARK01001538">
    <property type="protein sequence ID" value="EYB91759.1"/>
    <property type="molecule type" value="Genomic_DNA"/>
</dbReference>
<comment type="caution">
    <text evidence="1">The sequence shown here is derived from an EMBL/GenBank/DDBJ whole genome shotgun (WGS) entry which is preliminary data.</text>
</comment>
<accession>A0A016SN52</accession>
<protein>
    <submittedName>
        <fullName evidence="1">Uncharacterized protein</fullName>
    </submittedName>
</protein>
<proteinExistence type="predicted"/>